<dbReference type="STRING" id="178355.SAMN04488062_101349"/>
<dbReference type="Pfam" id="PF00293">
    <property type="entry name" value="NUDIX"/>
    <property type="match status" value="1"/>
</dbReference>
<dbReference type="EMBL" id="FNDB01000001">
    <property type="protein sequence ID" value="SDG67696.1"/>
    <property type="molecule type" value="Genomic_DNA"/>
</dbReference>
<evidence type="ECO:0000313" key="2">
    <source>
        <dbReference type="EMBL" id="SDG67696.1"/>
    </source>
</evidence>
<keyword evidence="3" id="KW-1185">Reference proteome</keyword>
<dbReference type="Proteomes" id="UP000199274">
    <property type="component" value="Unassembled WGS sequence"/>
</dbReference>
<protein>
    <recommendedName>
        <fullName evidence="1">Nudix hydrolase domain-containing protein</fullName>
    </recommendedName>
</protein>
<dbReference type="CDD" id="cd04690">
    <property type="entry name" value="NUDIX_Hydrolase"/>
    <property type="match status" value="1"/>
</dbReference>
<feature type="domain" description="Nudix hydrolase" evidence="1">
    <location>
        <begin position="18"/>
        <end position="108"/>
    </location>
</feature>
<dbReference type="SUPFAM" id="SSF55811">
    <property type="entry name" value="Nudix"/>
    <property type="match status" value="1"/>
</dbReference>
<organism evidence="2 3">
    <name type="scientific">Flavobacterium omnivorum</name>
    <dbReference type="NCBI Taxonomy" id="178355"/>
    <lineage>
        <taxon>Bacteria</taxon>
        <taxon>Pseudomonadati</taxon>
        <taxon>Bacteroidota</taxon>
        <taxon>Flavobacteriia</taxon>
        <taxon>Flavobacteriales</taxon>
        <taxon>Flavobacteriaceae</taxon>
        <taxon>Flavobacterium</taxon>
    </lineage>
</organism>
<sequence>MLHNKSIDKRARIELLNKSILSTKSYGKDKIYIPGGKRENDETDAQALVSEIQEELTVQLDPNSLQYIGVFEAQAHGHPTEVLVKMTCYAGTLQASSEIEFFTWLNYSDRDKISAVDQLILTTPLHKVFIQRINLSFKLRKCLLLCAHNNDQIIN</sequence>
<evidence type="ECO:0000259" key="1">
    <source>
        <dbReference type="Pfam" id="PF00293"/>
    </source>
</evidence>
<name>A0A1G7W6Y8_9FLAO</name>
<dbReference type="InterPro" id="IPR015797">
    <property type="entry name" value="NUDIX_hydrolase-like_dom_sf"/>
</dbReference>
<gene>
    <name evidence="2" type="ORF">SAMN04488062_101349</name>
</gene>
<evidence type="ECO:0000313" key="3">
    <source>
        <dbReference type="Proteomes" id="UP000199274"/>
    </source>
</evidence>
<proteinExistence type="predicted"/>
<dbReference type="InterPro" id="IPR000086">
    <property type="entry name" value="NUDIX_hydrolase_dom"/>
</dbReference>
<dbReference type="AlphaFoldDB" id="A0A1G7W6Y8"/>
<dbReference type="RefSeq" id="WP_175455412.1">
    <property type="nucleotide sequence ID" value="NZ_FNDB01000001.1"/>
</dbReference>
<accession>A0A1G7W6Y8</accession>
<dbReference type="Gene3D" id="3.90.79.10">
    <property type="entry name" value="Nucleoside Triphosphate Pyrophosphohydrolase"/>
    <property type="match status" value="1"/>
</dbReference>
<reference evidence="3" key="1">
    <citation type="submission" date="2016-10" db="EMBL/GenBank/DDBJ databases">
        <authorList>
            <person name="Varghese N."/>
            <person name="Submissions S."/>
        </authorList>
    </citation>
    <scope>NUCLEOTIDE SEQUENCE [LARGE SCALE GENOMIC DNA]</scope>
    <source>
        <strain evidence="3">CGMCC 1.2747</strain>
    </source>
</reference>